<evidence type="ECO:0000256" key="3">
    <source>
        <dbReference type="ARBA" id="ARBA00023163"/>
    </source>
</evidence>
<proteinExistence type="predicted"/>
<protein>
    <recommendedName>
        <fullName evidence="4">HTH araC/xylS-type domain-containing protein</fullName>
    </recommendedName>
</protein>
<keyword evidence="3" id="KW-0804">Transcription</keyword>
<name>A0ABX2XQ24_9FLAO</name>
<evidence type="ECO:0000313" key="6">
    <source>
        <dbReference type="Proteomes" id="UP000093343"/>
    </source>
</evidence>
<organism evidence="5 6">
    <name type="scientific">Flavobacterium piscis</name>
    <dbReference type="NCBI Taxonomy" id="1114874"/>
    <lineage>
        <taxon>Bacteria</taxon>
        <taxon>Pseudomonadati</taxon>
        <taxon>Bacteroidota</taxon>
        <taxon>Flavobacteriia</taxon>
        <taxon>Flavobacteriales</taxon>
        <taxon>Flavobacteriaceae</taxon>
        <taxon>Flavobacterium</taxon>
    </lineage>
</organism>
<dbReference type="PROSITE" id="PS01124">
    <property type="entry name" value="HTH_ARAC_FAMILY_2"/>
    <property type="match status" value="1"/>
</dbReference>
<dbReference type="RefSeq" id="WP_065447589.1">
    <property type="nucleotide sequence ID" value="NZ_LVEN01000001.1"/>
</dbReference>
<keyword evidence="6" id="KW-1185">Reference proteome</keyword>
<gene>
    <name evidence="5" type="ORF">FLP_00755</name>
</gene>
<evidence type="ECO:0000313" key="5">
    <source>
        <dbReference type="EMBL" id="OCB78266.1"/>
    </source>
</evidence>
<evidence type="ECO:0000256" key="2">
    <source>
        <dbReference type="ARBA" id="ARBA00023125"/>
    </source>
</evidence>
<dbReference type="Gene3D" id="1.10.10.60">
    <property type="entry name" value="Homeodomain-like"/>
    <property type="match status" value="1"/>
</dbReference>
<sequence>MTFKIPSKQRQFYLVQIERVLAAKKLFLKQDFSMPELAEETGIPLHIISYTINSELNVRFNDFINLKRIEYFKQNSKGPLWKDLTVKEMAENSGFKCRTTFYRAFIKHLQLTPAQYIESYRKSLT</sequence>
<feature type="domain" description="HTH araC/xylS-type" evidence="4">
    <location>
        <begin position="18"/>
        <end position="119"/>
    </location>
</feature>
<dbReference type="EMBL" id="LVEN01000001">
    <property type="protein sequence ID" value="OCB78266.1"/>
    <property type="molecule type" value="Genomic_DNA"/>
</dbReference>
<keyword evidence="1" id="KW-0805">Transcription regulation</keyword>
<comment type="caution">
    <text evidence="5">The sequence shown here is derived from an EMBL/GenBank/DDBJ whole genome shotgun (WGS) entry which is preliminary data.</text>
</comment>
<dbReference type="InterPro" id="IPR009057">
    <property type="entry name" value="Homeodomain-like_sf"/>
</dbReference>
<dbReference type="InterPro" id="IPR018060">
    <property type="entry name" value="HTH_AraC"/>
</dbReference>
<evidence type="ECO:0000259" key="4">
    <source>
        <dbReference type="PROSITE" id="PS01124"/>
    </source>
</evidence>
<keyword evidence="2" id="KW-0238">DNA-binding</keyword>
<evidence type="ECO:0000256" key="1">
    <source>
        <dbReference type="ARBA" id="ARBA00023015"/>
    </source>
</evidence>
<dbReference type="SMART" id="SM00342">
    <property type="entry name" value="HTH_ARAC"/>
    <property type="match status" value="1"/>
</dbReference>
<dbReference type="PANTHER" id="PTHR43280:SF29">
    <property type="entry name" value="ARAC-FAMILY TRANSCRIPTIONAL REGULATOR"/>
    <property type="match status" value="1"/>
</dbReference>
<dbReference type="Pfam" id="PF12833">
    <property type="entry name" value="HTH_18"/>
    <property type="match status" value="1"/>
</dbReference>
<accession>A0ABX2XQ24</accession>
<dbReference type="Proteomes" id="UP000093343">
    <property type="component" value="Unassembled WGS sequence"/>
</dbReference>
<reference evidence="6" key="1">
    <citation type="submission" date="2016-03" db="EMBL/GenBank/DDBJ databases">
        <title>Draft genome sequence of Paenibacillus glacialis DSM 22343.</title>
        <authorList>
            <person name="Shin S.-K."/>
            <person name="Yi H."/>
        </authorList>
    </citation>
    <scope>NUCLEOTIDE SEQUENCE [LARGE SCALE GENOMIC DNA]</scope>
    <source>
        <strain evidence="6">CCUG 60099</strain>
    </source>
</reference>
<dbReference type="SUPFAM" id="SSF46689">
    <property type="entry name" value="Homeodomain-like"/>
    <property type="match status" value="1"/>
</dbReference>
<dbReference type="PANTHER" id="PTHR43280">
    <property type="entry name" value="ARAC-FAMILY TRANSCRIPTIONAL REGULATOR"/>
    <property type="match status" value="1"/>
</dbReference>